<keyword evidence="1" id="KW-1133">Transmembrane helix</keyword>
<comment type="caution">
    <text evidence="3">The sequence shown here is derived from an EMBL/GenBank/DDBJ whole genome shotgun (WGS) entry which is preliminary data.</text>
</comment>
<dbReference type="PANTHER" id="PTHR30336">
    <property type="entry name" value="INNER MEMBRANE PROTEIN, PROBABLE PERMEASE"/>
    <property type="match status" value="1"/>
</dbReference>
<accession>A0A7X1C8E6</accession>
<dbReference type="AlphaFoldDB" id="A0A7X1C8E6"/>
<keyword evidence="1" id="KW-0812">Transmembrane</keyword>
<protein>
    <submittedName>
        <fullName evidence="3">YdcF family protein</fullName>
    </submittedName>
</protein>
<dbReference type="Pfam" id="PF02698">
    <property type="entry name" value="DUF218"/>
    <property type="match status" value="1"/>
</dbReference>
<dbReference type="PANTHER" id="PTHR30336:SF4">
    <property type="entry name" value="ENVELOPE BIOGENESIS FACTOR ELYC"/>
    <property type="match status" value="1"/>
</dbReference>
<evidence type="ECO:0000313" key="6">
    <source>
        <dbReference type="Proteomes" id="UP000587800"/>
    </source>
</evidence>
<evidence type="ECO:0000313" key="3">
    <source>
        <dbReference type="EMBL" id="MBC1488209.1"/>
    </source>
</evidence>
<dbReference type="GO" id="GO:0043164">
    <property type="term" value="P:Gram-negative-bacterium-type cell wall biogenesis"/>
    <property type="evidence" value="ECO:0007669"/>
    <property type="project" value="TreeGrafter"/>
</dbReference>
<feature type="domain" description="DUF218" evidence="2">
    <location>
        <begin position="39"/>
        <end position="167"/>
    </location>
</feature>
<dbReference type="Gene3D" id="3.40.50.620">
    <property type="entry name" value="HUPs"/>
    <property type="match status" value="1"/>
</dbReference>
<proteinExistence type="predicted"/>
<keyword evidence="6" id="KW-1185">Reference proteome</keyword>
<dbReference type="GO" id="GO:0000270">
    <property type="term" value="P:peptidoglycan metabolic process"/>
    <property type="evidence" value="ECO:0007669"/>
    <property type="project" value="TreeGrafter"/>
</dbReference>
<dbReference type="Proteomes" id="UP000587800">
    <property type="component" value="Unassembled WGS sequence"/>
</dbReference>
<gene>
    <name evidence="3" type="ORF">HCJ38_04170</name>
    <name evidence="4" type="ORF">HCJ59_07860</name>
</gene>
<dbReference type="Proteomes" id="UP000561617">
    <property type="component" value="Unassembled WGS sequence"/>
</dbReference>
<reference evidence="5 6" key="1">
    <citation type="submission" date="2020-03" db="EMBL/GenBank/DDBJ databases">
        <title>Soil Listeria distribution.</title>
        <authorList>
            <person name="Liao J."/>
            <person name="Wiedmann M."/>
        </authorList>
    </citation>
    <scope>NUCLEOTIDE SEQUENCE [LARGE SCALE GENOMIC DNA]</scope>
    <source>
        <strain evidence="4 6">FSL L7-1515</strain>
        <strain evidence="3 5">FSL L7-1554</strain>
    </source>
</reference>
<dbReference type="GO" id="GO:0005886">
    <property type="term" value="C:plasma membrane"/>
    <property type="evidence" value="ECO:0007669"/>
    <property type="project" value="TreeGrafter"/>
</dbReference>
<dbReference type="EMBL" id="JAASTW010000004">
    <property type="protein sequence ID" value="MBC1488209.1"/>
    <property type="molecule type" value="Genomic_DNA"/>
</dbReference>
<dbReference type="EMBL" id="JAASUB010000008">
    <property type="protein sequence ID" value="MBC1509804.1"/>
    <property type="molecule type" value="Genomic_DNA"/>
</dbReference>
<name>A0A7X1C8E6_9LIST</name>
<sequence>MEHLRKILIVLVIIGLLYMFLVAICMFSGSQAKPNENVDTVLILGAKVNEDPGYPSPVLQERLDTAVNYLNEYPKSKVIVSGGQGADESDTEAAVMKEYLINKGISKSRIDMETKSKRTEENISYSKEKFQLGKTVIITSDYHMYRALMLAKRQNIDVTGLPAKSETGAKYKGMMREALSITYAWVFDW</sequence>
<evidence type="ECO:0000313" key="4">
    <source>
        <dbReference type="EMBL" id="MBC1509804.1"/>
    </source>
</evidence>
<dbReference type="InterPro" id="IPR003848">
    <property type="entry name" value="DUF218"/>
</dbReference>
<dbReference type="CDD" id="cd06259">
    <property type="entry name" value="YdcF-like"/>
    <property type="match status" value="1"/>
</dbReference>
<feature type="transmembrane region" description="Helical" evidence="1">
    <location>
        <begin position="7"/>
        <end position="29"/>
    </location>
</feature>
<evidence type="ECO:0000313" key="5">
    <source>
        <dbReference type="Proteomes" id="UP000561617"/>
    </source>
</evidence>
<dbReference type="InterPro" id="IPR014729">
    <property type="entry name" value="Rossmann-like_a/b/a_fold"/>
</dbReference>
<evidence type="ECO:0000256" key="1">
    <source>
        <dbReference type="SAM" id="Phobius"/>
    </source>
</evidence>
<dbReference type="InterPro" id="IPR051599">
    <property type="entry name" value="Cell_Envelope_Assoc"/>
</dbReference>
<keyword evidence="1" id="KW-0472">Membrane</keyword>
<organism evidence="3 5">
    <name type="scientific">Listeria immobilis</name>
    <dbReference type="NCBI Taxonomy" id="2713502"/>
    <lineage>
        <taxon>Bacteria</taxon>
        <taxon>Bacillati</taxon>
        <taxon>Bacillota</taxon>
        <taxon>Bacilli</taxon>
        <taxon>Bacillales</taxon>
        <taxon>Listeriaceae</taxon>
        <taxon>Listeria</taxon>
    </lineage>
</organism>
<dbReference type="RefSeq" id="WP_185345577.1">
    <property type="nucleotide sequence ID" value="NZ_JAASTU010000005.1"/>
</dbReference>
<evidence type="ECO:0000259" key="2">
    <source>
        <dbReference type="Pfam" id="PF02698"/>
    </source>
</evidence>